<protein>
    <submittedName>
        <fullName evidence="4">NTE family protein</fullName>
    </submittedName>
</protein>
<evidence type="ECO:0000313" key="5">
    <source>
        <dbReference type="Proteomes" id="UP000694460"/>
    </source>
</evidence>
<dbReference type="InterPro" id="IPR016035">
    <property type="entry name" value="Acyl_Trfase/lysoPLipase"/>
</dbReference>
<feature type="domain" description="PNPLA" evidence="3">
    <location>
        <begin position="6"/>
        <end position="205"/>
    </location>
</feature>
<organism evidence="4 5">
    <name type="scientific">Mycolicibacterium lutetiense</name>
    <dbReference type="NCBI Taxonomy" id="1641992"/>
    <lineage>
        <taxon>Bacteria</taxon>
        <taxon>Bacillati</taxon>
        <taxon>Actinomycetota</taxon>
        <taxon>Actinomycetes</taxon>
        <taxon>Mycobacteriales</taxon>
        <taxon>Mycobacteriaceae</taxon>
        <taxon>Mycolicibacterium</taxon>
    </lineage>
</organism>
<dbReference type="SUPFAM" id="SSF52151">
    <property type="entry name" value="FabD/lysophospholipase-like"/>
    <property type="match status" value="1"/>
</dbReference>
<dbReference type="Proteomes" id="UP000694460">
    <property type="component" value="Unassembled WGS sequence"/>
</dbReference>
<evidence type="ECO:0000256" key="1">
    <source>
        <dbReference type="ARBA" id="ARBA00023098"/>
    </source>
</evidence>
<feature type="short sequence motif" description="DGA/G" evidence="2">
    <location>
        <begin position="192"/>
        <end position="194"/>
    </location>
</feature>
<name>A0ABS4ZPI7_9MYCO</name>
<keyword evidence="1 2" id="KW-0443">Lipid metabolism</keyword>
<comment type="caution">
    <text evidence="2">Lacks conserved residue(s) required for the propagation of feature annotation.</text>
</comment>
<reference evidence="4 5" key="1">
    <citation type="submission" date="2021-03" db="EMBL/GenBank/DDBJ databases">
        <title>Sequencing the genomes of 1000 actinobacteria strains.</title>
        <authorList>
            <person name="Klenk H.-P."/>
        </authorList>
    </citation>
    <scope>NUCLEOTIDE SEQUENCE [LARGE SCALE GENOMIC DNA]</scope>
    <source>
        <strain evidence="4 5">DSM 46713</strain>
    </source>
</reference>
<dbReference type="RefSeq" id="WP_209914987.1">
    <property type="nucleotide sequence ID" value="NZ_JAGIOP010000001.1"/>
</dbReference>
<dbReference type="PROSITE" id="PS51635">
    <property type="entry name" value="PNPLA"/>
    <property type="match status" value="1"/>
</dbReference>
<accession>A0ABS4ZPI7</accession>
<evidence type="ECO:0000313" key="4">
    <source>
        <dbReference type="EMBL" id="MBP2451414.1"/>
    </source>
</evidence>
<gene>
    <name evidence="4" type="ORF">JOF57_001299</name>
</gene>
<dbReference type="EMBL" id="JAGIOP010000001">
    <property type="protein sequence ID" value="MBP2451414.1"/>
    <property type="molecule type" value="Genomic_DNA"/>
</dbReference>
<dbReference type="Pfam" id="PF01734">
    <property type="entry name" value="Patatin"/>
    <property type="match status" value="1"/>
</dbReference>
<feature type="active site" description="Proton acceptor" evidence="2">
    <location>
        <position position="192"/>
    </location>
</feature>
<keyword evidence="5" id="KW-1185">Reference proteome</keyword>
<dbReference type="Gene3D" id="3.40.1090.10">
    <property type="entry name" value="Cytosolic phospholipase A2 catalytic domain"/>
    <property type="match status" value="1"/>
</dbReference>
<keyword evidence="2" id="KW-0442">Lipid degradation</keyword>
<keyword evidence="2" id="KW-0378">Hydrolase</keyword>
<proteinExistence type="predicted"/>
<feature type="short sequence motif" description="GXSXG" evidence="2">
    <location>
        <begin position="41"/>
        <end position="45"/>
    </location>
</feature>
<dbReference type="InterPro" id="IPR002641">
    <property type="entry name" value="PNPLA_dom"/>
</dbReference>
<evidence type="ECO:0000259" key="3">
    <source>
        <dbReference type="PROSITE" id="PS51635"/>
    </source>
</evidence>
<evidence type="ECO:0000256" key="2">
    <source>
        <dbReference type="PROSITE-ProRule" id="PRU01161"/>
    </source>
</evidence>
<sequence>MTTALAIGCGGTIGGAWTVAALQALAEQTGWDPRDAAVLQGTSAGAELVTMLGGGATVSDLVAMHRGTSTDERLRRHIADTPPSVPPIPVPRLLNPRLLGSQRGLAAATGIAPVGRGNAAWLQRLAQAFSGPSGWPERPGIRMVAFDYQRGERVVFGAPGAPAATAGEALRASWAVPGWMPPVTIGGRHFVDGGAASTASVDLIGADEADTIYVITPMASEPGTRAPGFGGLLEHRLLRRPMSDGLDRELAAVRARGTQVVVIRPEAADLAGLGSHFMRRGRRKSAFEASMRTAPATVRRALTVSEEAR</sequence>
<feature type="active site" description="Nucleophile" evidence="2">
    <location>
        <position position="43"/>
    </location>
</feature>
<comment type="caution">
    <text evidence="4">The sequence shown here is derived from an EMBL/GenBank/DDBJ whole genome shotgun (WGS) entry which is preliminary data.</text>
</comment>